<dbReference type="GO" id="GO:0050909">
    <property type="term" value="P:sensory perception of taste"/>
    <property type="evidence" value="ECO:0007669"/>
    <property type="project" value="InterPro"/>
</dbReference>
<evidence type="ECO:0000256" key="2">
    <source>
        <dbReference type="ARBA" id="ARBA00022475"/>
    </source>
</evidence>
<keyword evidence="3" id="KW-0812">Transmembrane</keyword>
<evidence type="ECO:0000256" key="1">
    <source>
        <dbReference type="ARBA" id="ARBA00004651"/>
    </source>
</evidence>
<accession>A0A139WCY2</accession>
<protein>
    <submittedName>
        <fullName evidence="6">Uncharacterized protein</fullName>
    </submittedName>
</protein>
<evidence type="ECO:0000256" key="3">
    <source>
        <dbReference type="ARBA" id="ARBA00022692"/>
    </source>
</evidence>
<dbReference type="GO" id="GO:0005886">
    <property type="term" value="C:plasma membrane"/>
    <property type="evidence" value="ECO:0007669"/>
    <property type="project" value="UniProtKB-SubCell"/>
</dbReference>
<dbReference type="Proteomes" id="UP000007266">
    <property type="component" value="Linkage group 8"/>
</dbReference>
<reference evidence="6 7" key="2">
    <citation type="journal article" date="2010" name="Nucleic Acids Res.">
        <title>BeetleBase in 2010: revisions to provide comprehensive genomic information for Tribolium castaneum.</title>
        <authorList>
            <person name="Kim H.S."/>
            <person name="Murphy T."/>
            <person name="Xia J."/>
            <person name="Caragea D."/>
            <person name="Park Y."/>
            <person name="Beeman R.W."/>
            <person name="Lorenzen M.D."/>
            <person name="Butcher S."/>
            <person name="Manak J.R."/>
            <person name="Brown S.J."/>
        </authorList>
    </citation>
    <scope>GENOME REANNOTATION</scope>
    <source>
        <strain evidence="6 7">Georgia GA2</strain>
    </source>
</reference>
<keyword evidence="4" id="KW-1133">Transmembrane helix</keyword>
<dbReference type="AlphaFoldDB" id="A0A139WCY2"/>
<keyword evidence="5" id="KW-0472">Membrane</keyword>
<dbReference type="Pfam" id="PF08395">
    <property type="entry name" value="7tm_7"/>
    <property type="match status" value="1"/>
</dbReference>
<keyword evidence="7" id="KW-1185">Reference proteome</keyword>
<evidence type="ECO:0000256" key="5">
    <source>
        <dbReference type="ARBA" id="ARBA00023136"/>
    </source>
</evidence>
<reference evidence="6 7" key="1">
    <citation type="journal article" date="2008" name="Nature">
        <title>The genome of the model beetle and pest Tribolium castaneum.</title>
        <authorList>
            <consortium name="Tribolium Genome Sequencing Consortium"/>
            <person name="Richards S."/>
            <person name="Gibbs R.A."/>
            <person name="Weinstock G.M."/>
            <person name="Brown S.J."/>
            <person name="Denell R."/>
            <person name="Beeman R.W."/>
            <person name="Gibbs R."/>
            <person name="Beeman R.W."/>
            <person name="Brown S.J."/>
            <person name="Bucher G."/>
            <person name="Friedrich M."/>
            <person name="Grimmelikhuijzen C.J."/>
            <person name="Klingler M."/>
            <person name="Lorenzen M."/>
            <person name="Richards S."/>
            <person name="Roth S."/>
            <person name="Schroder R."/>
            <person name="Tautz D."/>
            <person name="Zdobnov E.M."/>
            <person name="Muzny D."/>
            <person name="Gibbs R.A."/>
            <person name="Weinstock G.M."/>
            <person name="Attaway T."/>
            <person name="Bell S."/>
            <person name="Buhay C.J."/>
            <person name="Chandrabose M.N."/>
            <person name="Chavez D."/>
            <person name="Clerk-Blankenburg K.P."/>
            <person name="Cree A."/>
            <person name="Dao M."/>
            <person name="Davis C."/>
            <person name="Chacko J."/>
            <person name="Dinh H."/>
            <person name="Dugan-Rocha S."/>
            <person name="Fowler G."/>
            <person name="Garner T.T."/>
            <person name="Garnes J."/>
            <person name="Gnirke A."/>
            <person name="Hawes A."/>
            <person name="Hernandez J."/>
            <person name="Hines S."/>
            <person name="Holder M."/>
            <person name="Hume J."/>
            <person name="Jhangiani S.N."/>
            <person name="Joshi V."/>
            <person name="Khan Z.M."/>
            <person name="Jackson L."/>
            <person name="Kovar C."/>
            <person name="Kowis A."/>
            <person name="Lee S."/>
            <person name="Lewis L.R."/>
            <person name="Margolis J."/>
            <person name="Morgan M."/>
            <person name="Nazareth L.V."/>
            <person name="Nguyen N."/>
            <person name="Okwuonu G."/>
            <person name="Parker D."/>
            <person name="Richards S."/>
            <person name="Ruiz S.J."/>
            <person name="Santibanez J."/>
            <person name="Savard J."/>
            <person name="Scherer S.E."/>
            <person name="Schneider B."/>
            <person name="Sodergren E."/>
            <person name="Tautz D."/>
            <person name="Vattahil S."/>
            <person name="Villasana D."/>
            <person name="White C.S."/>
            <person name="Wright R."/>
            <person name="Park Y."/>
            <person name="Beeman R.W."/>
            <person name="Lord J."/>
            <person name="Oppert B."/>
            <person name="Lorenzen M."/>
            <person name="Brown S."/>
            <person name="Wang L."/>
            <person name="Savard J."/>
            <person name="Tautz D."/>
            <person name="Richards S."/>
            <person name="Weinstock G."/>
            <person name="Gibbs R.A."/>
            <person name="Liu Y."/>
            <person name="Worley K."/>
            <person name="Weinstock G."/>
            <person name="Elsik C.G."/>
            <person name="Reese J.T."/>
            <person name="Elhaik E."/>
            <person name="Landan G."/>
            <person name="Graur D."/>
            <person name="Arensburger P."/>
            <person name="Atkinson P."/>
            <person name="Beeman R.W."/>
            <person name="Beidler J."/>
            <person name="Brown S.J."/>
            <person name="Demuth J.P."/>
            <person name="Drury D.W."/>
            <person name="Du Y.Z."/>
            <person name="Fujiwara H."/>
            <person name="Lorenzen M."/>
            <person name="Maselli V."/>
            <person name="Osanai M."/>
            <person name="Park Y."/>
            <person name="Robertson H.M."/>
            <person name="Tu Z."/>
            <person name="Wang J.J."/>
            <person name="Wang S."/>
            <person name="Richards S."/>
            <person name="Song H."/>
            <person name="Zhang L."/>
            <person name="Sodergren E."/>
            <person name="Werner D."/>
            <person name="Stanke M."/>
            <person name="Morgenstern B."/>
            <person name="Solovyev V."/>
            <person name="Kosarev P."/>
            <person name="Brown G."/>
            <person name="Chen H.C."/>
            <person name="Ermolaeva O."/>
            <person name="Hlavina W."/>
            <person name="Kapustin Y."/>
            <person name="Kiryutin B."/>
            <person name="Kitts P."/>
            <person name="Maglott D."/>
            <person name="Pruitt K."/>
            <person name="Sapojnikov V."/>
            <person name="Souvorov A."/>
            <person name="Mackey A.J."/>
            <person name="Waterhouse R.M."/>
            <person name="Wyder S."/>
            <person name="Zdobnov E.M."/>
            <person name="Zdobnov E.M."/>
            <person name="Wyder S."/>
            <person name="Kriventseva E.V."/>
            <person name="Kadowaki T."/>
            <person name="Bork P."/>
            <person name="Aranda M."/>
            <person name="Bao R."/>
            <person name="Beermann A."/>
            <person name="Berns N."/>
            <person name="Bolognesi R."/>
            <person name="Bonneton F."/>
            <person name="Bopp D."/>
            <person name="Brown S.J."/>
            <person name="Bucher G."/>
            <person name="Butts T."/>
            <person name="Chaumot A."/>
            <person name="Denell R.E."/>
            <person name="Ferrier D.E."/>
            <person name="Friedrich M."/>
            <person name="Gordon C.M."/>
            <person name="Jindra M."/>
            <person name="Klingler M."/>
            <person name="Lan Q."/>
            <person name="Lattorff H.M."/>
            <person name="Laudet V."/>
            <person name="von Levetsow C."/>
            <person name="Liu Z."/>
            <person name="Lutz R."/>
            <person name="Lynch J.A."/>
            <person name="da Fonseca R.N."/>
            <person name="Posnien N."/>
            <person name="Reuter R."/>
            <person name="Roth S."/>
            <person name="Savard J."/>
            <person name="Schinko J.B."/>
            <person name="Schmitt C."/>
            <person name="Schoppmeier M."/>
            <person name="Schroder R."/>
            <person name="Shippy T.D."/>
            <person name="Simonnet F."/>
            <person name="Marques-Souza H."/>
            <person name="Tautz D."/>
            <person name="Tomoyasu Y."/>
            <person name="Trauner J."/>
            <person name="Van der Zee M."/>
            <person name="Vervoort M."/>
            <person name="Wittkopp N."/>
            <person name="Wimmer E.A."/>
            <person name="Yang X."/>
            <person name="Jones A.K."/>
            <person name="Sattelle D.B."/>
            <person name="Ebert P.R."/>
            <person name="Nelson D."/>
            <person name="Scott J.G."/>
            <person name="Beeman R.W."/>
            <person name="Muthukrishnan S."/>
            <person name="Kramer K.J."/>
            <person name="Arakane Y."/>
            <person name="Beeman R.W."/>
            <person name="Zhu Q."/>
            <person name="Hogenkamp D."/>
            <person name="Dixit R."/>
            <person name="Oppert B."/>
            <person name="Jiang H."/>
            <person name="Zou Z."/>
            <person name="Marshall J."/>
            <person name="Elpidina E."/>
            <person name="Vinokurov K."/>
            <person name="Oppert C."/>
            <person name="Zou Z."/>
            <person name="Evans J."/>
            <person name="Lu Z."/>
            <person name="Zhao P."/>
            <person name="Sumathipala N."/>
            <person name="Altincicek B."/>
            <person name="Vilcinskas A."/>
            <person name="Williams M."/>
            <person name="Hultmark D."/>
            <person name="Hetru C."/>
            <person name="Jiang H."/>
            <person name="Grimmelikhuijzen C.J."/>
            <person name="Hauser F."/>
            <person name="Cazzamali G."/>
            <person name="Williamson M."/>
            <person name="Park Y."/>
            <person name="Li B."/>
            <person name="Tanaka Y."/>
            <person name="Predel R."/>
            <person name="Neupert S."/>
            <person name="Schachtner J."/>
            <person name="Verleyen P."/>
            <person name="Raible F."/>
            <person name="Bork P."/>
            <person name="Friedrich M."/>
            <person name="Walden K.K."/>
            <person name="Robertson H.M."/>
            <person name="Angeli S."/>
            <person name="Foret S."/>
            <person name="Bucher G."/>
            <person name="Schuetz S."/>
            <person name="Maleszka R."/>
            <person name="Wimmer E.A."/>
            <person name="Beeman R.W."/>
            <person name="Lorenzen M."/>
            <person name="Tomoyasu Y."/>
            <person name="Miller S.C."/>
            <person name="Grossmann D."/>
            <person name="Bucher G."/>
        </authorList>
    </citation>
    <scope>NUCLEOTIDE SEQUENCE [LARGE SCALE GENOMIC DNA]</scope>
    <source>
        <strain evidence="6 7">Georgia GA2</strain>
    </source>
</reference>
<comment type="subcellular location">
    <subcellularLocation>
        <location evidence="1">Cell membrane</location>
        <topology evidence="1">Multi-pass membrane protein</topology>
    </subcellularLocation>
</comment>
<dbReference type="InParanoid" id="A0A139WCY2"/>
<evidence type="ECO:0000313" key="7">
    <source>
        <dbReference type="Proteomes" id="UP000007266"/>
    </source>
</evidence>
<dbReference type="InterPro" id="IPR013604">
    <property type="entry name" value="7TM_chemorcpt"/>
</dbReference>
<organism evidence="6 7">
    <name type="scientific">Tribolium castaneum</name>
    <name type="common">Red flour beetle</name>
    <dbReference type="NCBI Taxonomy" id="7070"/>
    <lineage>
        <taxon>Eukaryota</taxon>
        <taxon>Metazoa</taxon>
        <taxon>Ecdysozoa</taxon>
        <taxon>Arthropoda</taxon>
        <taxon>Hexapoda</taxon>
        <taxon>Insecta</taxon>
        <taxon>Pterygota</taxon>
        <taxon>Neoptera</taxon>
        <taxon>Endopterygota</taxon>
        <taxon>Coleoptera</taxon>
        <taxon>Polyphaga</taxon>
        <taxon>Cucujiformia</taxon>
        <taxon>Tenebrionidae</taxon>
        <taxon>Tenebrionidae incertae sedis</taxon>
        <taxon>Tribolium</taxon>
    </lineage>
</organism>
<proteinExistence type="predicted"/>
<evidence type="ECO:0000256" key="4">
    <source>
        <dbReference type="ARBA" id="ARBA00022989"/>
    </source>
</evidence>
<gene>
    <name evidence="6" type="primary">AUGUSTUS-3.0.2_34136</name>
    <name evidence="6" type="ORF">TcasGA2_TC034136</name>
</gene>
<dbReference type="EMBL" id="KQ971362">
    <property type="protein sequence ID" value="KYB25735.1"/>
    <property type="molecule type" value="Genomic_DNA"/>
</dbReference>
<evidence type="ECO:0000313" key="6">
    <source>
        <dbReference type="EMBL" id="KYB25735.1"/>
    </source>
</evidence>
<keyword evidence="2" id="KW-1003">Cell membrane</keyword>
<name>A0A139WCY2_TRICA</name>
<sequence>MYADLYDLVARTVSTLQGFMLLKISSTFTVVTMDFFYSTHSLSIQQIPFDIAVVLAVSNFLLPLTILSLEFAMLYYFHTILEKKKILADFIDHNETGLYKKMDLVCLKLNLEPASFMVCGLFPLNCSLVFSVGANRTDLNFPNRWLQESRLTSST</sequence>